<name>A0A9X1YIJ0_9BURK</name>
<dbReference type="EMBL" id="JAJLJH010000002">
    <property type="protein sequence ID" value="MCK9686055.1"/>
    <property type="molecule type" value="Genomic_DNA"/>
</dbReference>
<reference evidence="1" key="1">
    <citation type="submission" date="2021-11" db="EMBL/GenBank/DDBJ databases">
        <title>BS-T2-15 a new species belonging to the Comamonadaceae family isolated from the soil of a French oak forest.</title>
        <authorList>
            <person name="Mieszkin S."/>
            <person name="Alain K."/>
        </authorList>
    </citation>
    <scope>NUCLEOTIDE SEQUENCE</scope>
    <source>
        <strain evidence="1">BS-T2-15</strain>
    </source>
</reference>
<sequence>MSRYQPNEPARVRRAELVERIERFVDGTDVSVESAGLIEAGLDDAFPDDDWMSERVRMLASYRPGGGDSLYDEAQMRAELTRVLERLRRT</sequence>
<gene>
    <name evidence="1" type="ORF">LPC04_10080</name>
</gene>
<comment type="caution">
    <text evidence="1">The sequence shown here is derived from an EMBL/GenBank/DDBJ whole genome shotgun (WGS) entry which is preliminary data.</text>
</comment>
<evidence type="ECO:0000313" key="1">
    <source>
        <dbReference type="EMBL" id="MCK9686055.1"/>
    </source>
</evidence>
<dbReference type="AlphaFoldDB" id="A0A9X1YIJ0"/>
<organism evidence="1 2">
    <name type="scientific">Scleromatobacter humisilvae</name>
    <dbReference type="NCBI Taxonomy" id="2897159"/>
    <lineage>
        <taxon>Bacteria</taxon>
        <taxon>Pseudomonadati</taxon>
        <taxon>Pseudomonadota</taxon>
        <taxon>Betaproteobacteria</taxon>
        <taxon>Burkholderiales</taxon>
        <taxon>Sphaerotilaceae</taxon>
        <taxon>Scleromatobacter</taxon>
    </lineage>
</organism>
<dbReference type="RefSeq" id="WP_275682086.1">
    <property type="nucleotide sequence ID" value="NZ_JAJLJH010000002.1"/>
</dbReference>
<protein>
    <submittedName>
        <fullName evidence="1">Uncharacterized protein</fullName>
    </submittedName>
</protein>
<keyword evidence="2" id="KW-1185">Reference proteome</keyword>
<accession>A0A9X1YIJ0</accession>
<proteinExistence type="predicted"/>
<dbReference type="Proteomes" id="UP001139353">
    <property type="component" value="Unassembled WGS sequence"/>
</dbReference>
<evidence type="ECO:0000313" key="2">
    <source>
        <dbReference type="Proteomes" id="UP001139353"/>
    </source>
</evidence>